<dbReference type="RefSeq" id="WP_083254595.1">
    <property type="nucleotide sequence ID" value="NZ_BDFE01000016.1"/>
</dbReference>
<comment type="caution">
    <text evidence="5">The sequence shown here is derived from an EMBL/GenBank/DDBJ whole genome shotgun (WGS) entry which is preliminary data.</text>
</comment>
<dbReference type="InterPro" id="IPR003439">
    <property type="entry name" value="ABC_transporter-like_ATP-bd"/>
</dbReference>
<dbReference type="AlphaFoldDB" id="A0A194AJ35"/>
<dbReference type="STRING" id="1592317.DPF_1796"/>
<keyword evidence="2" id="KW-0547">Nucleotide-binding</keyword>
<evidence type="ECO:0000256" key="2">
    <source>
        <dbReference type="ARBA" id="ARBA00022741"/>
    </source>
</evidence>
<dbReference type="InterPro" id="IPR051120">
    <property type="entry name" value="ABC_AA/LPS_Transport"/>
</dbReference>
<dbReference type="GO" id="GO:1903805">
    <property type="term" value="P:L-valine import across plasma membrane"/>
    <property type="evidence" value="ECO:0007669"/>
    <property type="project" value="TreeGrafter"/>
</dbReference>
<proteinExistence type="predicted"/>
<dbReference type="GO" id="GO:0042941">
    <property type="term" value="P:D-alanine transmembrane transport"/>
    <property type="evidence" value="ECO:0007669"/>
    <property type="project" value="TreeGrafter"/>
</dbReference>
<sequence>MGTIAMDDHTKHPLLVLDGVSKHFGGVQAVSDVSFSIPQGRITGLIGPNGAGKTTLFNLISGTILPSSGTILFAGRDLTRLPPQTRSRQGMMRTFQNLSLYPELSCLENVTIGANAWYRPGLLSLVRPGGGSIEHTIMTQAREHLDLVGLADKSELPPDALSYGDQRRLEIARAMMGNPQLLLLDEPAAGLNNQESQELAELLLALRKETGLTILIIEHDMDVLMTVSDMVLVLVEGQLLLENTPRKVQQDPRVIEAYLGREG</sequence>
<dbReference type="GO" id="GO:0015192">
    <property type="term" value="F:L-phenylalanine transmembrane transporter activity"/>
    <property type="evidence" value="ECO:0007669"/>
    <property type="project" value="TreeGrafter"/>
</dbReference>
<dbReference type="SUPFAM" id="SSF52540">
    <property type="entry name" value="P-loop containing nucleoside triphosphate hydrolases"/>
    <property type="match status" value="1"/>
</dbReference>
<reference evidence="6" key="1">
    <citation type="submission" date="2016-06" db="EMBL/GenBank/DDBJ databases">
        <title>Draft genome sequence of Desulfoplanes formicivorans strain Pf12B.</title>
        <authorList>
            <person name="Watanabe M."/>
            <person name="Kojima H."/>
            <person name="Fukui M."/>
        </authorList>
    </citation>
    <scope>NUCLEOTIDE SEQUENCE [LARGE SCALE GENOMIC DNA]</scope>
    <source>
        <strain evidence="6">Pf12B</strain>
    </source>
</reference>
<dbReference type="InterPro" id="IPR003593">
    <property type="entry name" value="AAA+_ATPase"/>
</dbReference>
<keyword evidence="6" id="KW-1185">Reference proteome</keyword>
<dbReference type="PANTHER" id="PTHR45772">
    <property type="entry name" value="CONSERVED COMPONENT OF ABC TRANSPORTER FOR NATURAL AMINO ACIDS-RELATED"/>
    <property type="match status" value="1"/>
</dbReference>
<dbReference type="GO" id="GO:0016887">
    <property type="term" value="F:ATP hydrolysis activity"/>
    <property type="evidence" value="ECO:0007669"/>
    <property type="project" value="InterPro"/>
</dbReference>
<evidence type="ECO:0000313" key="6">
    <source>
        <dbReference type="Proteomes" id="UP000095200"/>
    </source>
</evidence>
<dbReference type="Pfam" id="PF12399">
    <property type="entry name" value="BCA_ABC_TP_C"/>
    <property type="match status" value="1"/>
</dbReference>
<gene>
    <name evidence="5" type="ORF">DPF_1796</name>
</gene>
<dbReference type="GO" id="GO:0015808">
    <property type="term" value="P:L-alanine transport"/>
    <property type="evidence" value="ECO:0007669"/>
    <property type="project" value="TreeGrafter"/>
</dbReference>
<dbReference type="GO" id="GO:0005524">
    <property type="term" value="F:ATP binding"/>
    <property type="evidence" value="ECO:0007669"/>
    <property type="project" value="UniProtKB-KW"/>
</dbReference>
<dbReference type="OrthoDB" id="9805130at2"/>
<keyword evidence="1" id="KW-0813">Transport</keyword>
<dbReference type="GO" id="GO:0015188">
    <property type="term" value="F:L-isoleucine transmembrane transporter activity"/>
    <property type="evidence" value="ECO:0007669"/>
    <property type="project" value="TreeGrafter"/>
</dbReference>
<dbReference type="GO" id="GO:1903806">
    <property type="term" value="P:L-isoleucine import across plasma membrane"/>
    <property type="evidence" value="ECO:0007669"/>
    <property type="project" value="TreeGrafter"/>
</dbReference>
<dbReference type="CDD" id="cd03219">
    <property type="entry name" value="ABC_Mj1267_LivG_branched"/>
    <property type="match status" value="1"/>
</dbReference>
<dbReference type="FunFam" id="3.40.50.300:FF:000421">
    <property type="entry name" value="Branched-chain amino acid ABC transporter ATP-binding protein"/>
    <property type="match status" value="1"/>
</dbReference>
<evidence type="ECO:0000313" key="5">
    <source>
        <dbReference type="EMBL" id="GAU09076.1"/>
    </source>
</evidence>
<keyword evidence="3" id="KW-0067">ATP-binding</keyword>
<accession>A0A194AJ35</accession>
<dbReference type="InterPro" id="IPR017871">
    <property type="entry name" value="ABC_transporter-like_CS"/>
</dbReference>
<dbReference type="Pfam" id="PF00005">
    <property type="entry name" value="ABC_tran"/>
    <property type="match status" value="1"/>
</dbReference>
<evidence type="ECO:0000256" key="3">
    <source>
        <dbReference type="ARBA" id="ARBA00022840"/>
    </source>
</evidence>
<dbReference type="GO" id="GO:0005886">
    <property type="term" value="C:plasma membrane"/>
    <property type="evidence" value="ECO:0007669"/>
    <property type="project" value="TreeGrafter"/>
</dbReference>
<dbReference type="EMBL" id="BDFE01000016">
    <property type="protein sequence ID" value="GAU09076.1"/>
    <property type="molecule type" value="Genomic_DNA"/>
</dbReference>
<feature type="domain" description="ABC transporter" evidence="4">
    <location>
        <begin position="15"/>
        <end position="261"/>
    </location>
</feature>
<organism evidence="5 6">
    <name type="scientific">Desulfoplanes formicivorans</name>
    <dbReference type="NCBI Taxonomy" id="1592317"/>
    <lineage>
        <taxon>Bacteria</taxon>
        <taxon>Pseudomonadati</taxon>
        <taxon>Thermodesulfobacteriota</taxon>
        <taxon>Desulfovibrionia</taxon>
        <taxon>Desulfovibrionales</taxon>
        <taxon>Desulfoplanaceae</taxon>
        <taxon>Desulfoplanes</taxon>
    </lineage>
</organism>
<dbReference type="InterPro" id="IPR027417">
    <property type="entry name" value="P-loop_NTPase"/>
</dbReference>
<protein>
    <submittedName>
        <fullName evidence="5">ABC transporter</fullName>
    </submittedName>
</protein>
<dbReference type="Gene3D" id="3.40.50.300">
    <property type="entry name" value="P-loop containing nucleotide triphosphate hydrolases"/>
    <property type="match status" value="1"/>
</dbReference>
<dbReference type="Proteomes" id="UP000095200">
    <property type="component" value="Unassembled WGS sequence"/>
</dbReference>
<dbReference type="SMART" id="SM00382">
    <property type="entry name" value="AAA"/>
    <property type="match status" value="1"/>
</dbReference>
<dbReference type="InterPro" id="IPR032823">
    <property type="entry name" value="BCA_ABC_TP_C"/>
</dbReference>
<name>A0A194AJ35_9BACT</name>
<evidence type="ECO:0000259" key="4">
    <source>
        <dbReference type="PROSITE" id="PS50893"/>
    </source>
</evidence>
<dbReference type="PANTHER" id="PTHR45772:SF7">
    <property type="entry name" value="AMINO ACID ABC TRANSPORTER ATP-BINDING PROTEIN"/>
    <property type="match status" value="1"/>
</dbReference>
<dbReference type="GO" id="GO:0005304">
    <property type="term" value="F:L-valine transmembrane transporter activity"/>
    <property type="evidence" value="ECO:0007669"/>
    <property type="project" value="TreeGrafter"/>
</dbReference>
<evidence type="ECO:0000256" key="1">
    <source>
        <dbReference type="ARBA" id="ARBA00022448"/>
    </source>
</evidence>
<dbReference type="PROSITE" id="PS00211">
    <property type="entry name" value="ABC_TRANSPORTER_1"/>
    <property type="match status" value="1"/>
</dbReference>
<dbReference type="PROSITE" id="PS50893">
    <property type="entry name" value="ABC_TRANSPORTER_2"/>
    <property type="match status" value="1"/>
</dbReference>